<dbReference type="AlphaFoldDB" id="A0AAN7XBK3"/>
<sequence length="87" mass="9459">MSAVTDTASAIKDQSYHLLSLKNNGGLVIPSEGTVRVVRAAEWVIHQASASCKRSQPIKLLEIMYIVRKKMGSEDVLALGEHIGDPQ</sequence>
<comment type="caution">
    <text evidence="1">The sequence shown here is derived from an EMBL/GenBank/DDBJ whole genome shotgun (WGS) entry which is preliminary data.</text>
</comment>
<reference evidence="1 2" key="1">
    <citation type="journal article" date="2023" name="Genes (Basel)">
        <title>Chromosome-Level Genome Assembly and Circadian Gene Repertoire of the Patagonia Blennie Eleginops maclovinus-The Closest Ancestral Proxy of Antarctic Cryonotothenioids.</title>
        <authorList>
            <person name="Cheng C.C."/>
            <person name="Rivera-Colon A.G."/>
            <person name="Minhas B.F."/>
            <person name="Wilson L."/>
            <person name="Rayamajhi N."/>
            <person name="Vargas-Chacoff L."/>
            <person name="Catchen J.M."/>
        </authorList>
    </citation>
    <scope>NUCLEOTIDE SEQUENCE [LARGE SCALE GENOMIC DNA]</scope>
    <source>
        <strain evidence="1">JMC-PN-2008</strain>
    </source>
</reference>
<organism evidence="1 2">
    <name type="scientific">Eleginops maclovinus</name>
    <name type="common">Patagonian blennie</name>
    <name type="synonym">Eleginus maclovinus</name>
    <dbReference type="NCBI Taxonomy" id="56733"/>
    <lineage>
        <taxon>Eukaryota</taxon>
        <taxon>Metazoa</taxon>
        <taxon>Chordata</taxon>
        <taxon>Craniata</taxon>
        <taxon>Vertebrata</taxon>
        <taxon>Euteleostomi</taxon>
        <taxon>Actinopterygii</taxon>
        <taxon>Neopterygii</taxon>
        <taxon>Teleostei</taxon>
        <taxon>Neoteleostei</taxon>
        <taxon>Acanthomorphata</taxon>
        <taxon>Eupercaria</taxon>
        <taxon>Perciformes</taxon>
        <taxon>Notothenioidei</taxon>
        <taxon>Eleginopidae</taxon>
        <taxon>Eleginops</taxon>
    </lineage>
</organism>
<gene>
    <name evidence="1" type="ORF">PBY51_011141</name>
</gene>
<dbReference type="Proteomes" id="UP001346869">
    <property type="component" value="Unassembled WGS sequence"/>
</dbReference>
<accession>A0AAN7XBK3</accession>
<keyword evidence="2" id="KW-1185">Reference proteome</keyword>
<evidence type="ECO:0000313" key="1">
    <source>
        <dbReference type="EMBL" id="KAK5857932.1"/>
    </source>
</evidence>
<dbReference type="EMBL" id="JAUZQC010000016">
    <property type="protein sequence ID" value="KAK5857932.1"/>
    <property type="molecule type" value="Genomic_DNA"/>
</dbReference>
<evidence type="ECO:0000313" key="2">
    <source>
        <dbReference type="Proteomes" id="UP001346869"/>
    </source>
</evidence>
<name>A0AAN7XBK3_ELEMC</name>
<protein>
    <submittedName>
        <fullName evidence="1">Uncharacterized protein</fullName>
    </submittedName>
</protein>
<reference evidence="1 2" key="2">
    <citation type="journal article" date="2023" name="Mol. Biol. Evol.">
        <title>Genomics of Secondarily Temperate Adaptation in the Only Non-Antarctic Icefish.</title>
        <authorList>
            <person name="Rivera-Colon A.G."/>
            <person name="Rayamajhi N."/>
            <person name="Minhas B.F."/>
            <person name="Madrigal G."/>
            <person name="Bilyk K.T."/>
            <person name="Yoon V."/>
            <person name="Hune M."/>
            <person name="Gregory S."/>
            <person name="Cheng C.H.C."/>
            <person name="Catchen J.M."/>
        </authorList>
    </citation>
    <scope>NUCLEOTIDE SEQUENCE [LARGE SCALE GENOMIC DNA]</scope>
    <source>
        <strain evidence="1">JMC-PN-2008</strain>
    </source>
</reference>
<proteinExistence type="predicted"/>